<reference evidence="1" key="1">
    <citation type="submission" date="2021-01" db="EMBL/GenBank/DDBJ databases">
        <authorList>
            <person name="Corre E."/>
            <person name="Pelletier E."/>
            <person name="Niang G."/>
            <person name="Scheremetjew M."/>
            <person name="Finn R."/>
            <person name="Kale V."/>
            <person name="Holt S."/>
            <person name="Cochrane G."/>
            <person name="Meng A."/>
            <person name="Brown T."/>
            <person name="Cohen L."/>
        </authorList>
    </citation>
    <scope>NUCLEOTIDE SEQUENCE</scope>
    <source>
        <strain evidence="1">CCMP1381</strain>
    </source>
</reference>
<dbReference type="AlphaFoldDB" id="A0A7S2B3C9"/>
<gene>
    <name evidence="1" type="ORF">DSPE1174_LOCUS5262</name>
</gene>
<organism evidence="1">
    <name type="scientific">Octactis speculum</name>
    <dbReference type="NCBI Taxonomy" id="3111310"/>
    <lineage>
        <taxon>Eukaryota</taxon>
        <taxon>Sar</taxon>
        <taxon>Stramenopiles</taxon>
        <taxon>Ochrophyta</taxon>
        <taxon>Dictyochophyceae</taxon>
        <taxon>Dictyochales</taxon>
        <taxon>Dictyochaceae</taxon>
        <taxon>Octactis</taxon>
    </lineage>
</organism>
<proteinExistence type="predicted"/>
<dbReference type="EMBL" id="HBGS01009967">
    <property type="protein sequence ID" value="CAD9385231.1"/>
    <property type="molecule type" value="Transcribed_RNA"/>
</dbReference>
<evidence type="ECO:0000313" key="1">
    <source>
        <dbReference type="EMBL" id="CAD9385231.1"/>
    </source>
</evidence>
<name>A0A7S2B3C9_9STRA</name>
<sequence length="320" mass="36804">MKGHKIDHGLLAKIETECWKNMDEQQGQRDVRATCGLPDIIDELSFGMRWDEYWRVEEESLRQFPWYKVKSPVHIKIPPQLEKCDQKDNDLDSIDSDPIVSPEREFPVKDRQYPKAWMDSKYQQHYIPYEEKKGDNPDTDIVPYFLNQTKLMSGASIMQEDQEQLPALVEVDSSSRRSTVGDGSKIKSISADDDECSVGDRSGISSIQELFTTAVNNVEAQKLIERRRNTHIQTGPLSPEMARYKHALQRAFTPDQPRKNSNKKIKENRRVKGIRDIIQAARSMSFDEDLDPHAVPNGTSKTTATLAFMRATRDEKFELS</sequence>
<protein>
    <submittedName>
        <fullName evidence="1">Uncharacterized protein</fullName>
    </submittedName>
</protein>
<accession>A0A7S2B3C9</accession>